<name>A0A5E4NIJ2_9HEMI</name>
<feature type="compositionally biased region" description="Acidic residues" evidence="7">
    <location>
        <begin position="81"/>
        <end position="95"/>
    </location>
</feature>
<dbReference type="GO" id="GO:0005654">
    <property type="term" value="C:nucleoplasm"/>
    <property type="evidence" value="ECO:0007669"/>
    <property type="project" value="UniProtKB-ARBA"/>
</dbReference>
<keyword evidence="9" id="KW-1185">Reference proteome</keyword>
<feature type="region of interest" description="Disordered" evidence="7">
    <location>
        <begin position="63"/>
        <end position="98"/>
    </location>
</feature>
<evidence type="ECO:0000256" key="1">
    <source>
        <dbReference type="ARBA" id="ARBA00004123"/>
    </source>
</evidence>
<evidence type="ECO:0000256" key="4">
    <source>
        <dbReference type="ARBA" id="ARBA00023163"/>
    </source>
</evidence>
<evidence type="ECO:0000313" key="8">
    <source>
        <dbReference type="EMBL" id="VVC43523.1"/>
    </source>
</evidence>
<comment type="subcellular location">
    <subcellularLocation>
        <location evidence="1">Nucleus</location>
    </subcellularLocation>
</comment>
<proteinExistence type="predicted"/>
<dbReference type="Pfam" id="PF08598">
    <property type="entry name" value="Sds3"/>
    <property type="match status" value="1"/>
</dbReference>
<protein>
    <submittedName>
        <fullName evidence="8">Sds3-like</fullName>
    </submittedName>
</protein>
<dbReference type="Gene3D" id="1.20.5.1500">
    <property type="match status" value="1"/>
</dbReference>
<accession>A0A5E4NIJ2</accession>
<dbReference type="AlphaFoldDB" id="A0A5E4NIJ2"/>
<keyword evidence="5" id="KW-0539">Nucleus</keyword>
<dbReference type="Proteomes" id="UP000325440">
    <property type="component" value="Unassembled WGS sequence"/>
</dbReference>
<sequence length="292" mass="33869">MYFIYKIIYLIYFSSDNSEIVASRIKNISDKQEESGSEDTAHKVGSIISEKVLDISYEKKKLSEISASSSSSSSDSSSSDSDTDNSSDLDEDEIEREQQRCEDKLREIESGFSLLKEMLYKERIKEIDDKLSDVKFCTAQEYRIPLELLEAQMKSRIGVATELRIFKLINLKHKFESEEQTIQQNYKNNIEILYDSIEADLENQIEQLDDARNEVDIDASLWLGRSLTRSGRGRGRRPYGHAQPKRKPVVVSGPCIVYMLKEHEILEDWTTIKKLLSSAKRKENKDYRYRPY</sequence>
<evidence type="ECO:0000256" key="6">
    <source>
        <dbReference type="SAM" id="Coils"/>
    </source>
</evidence>
<dbReference type="GO" id="GO:0010468">
    <property type="term" value="P:regulation of gene expression"/>
    <property type="evidence" value="ECO:0007669"/>
    <property type="project" value="UniProtKB-ARBA"/>
</dbReference>
<keyword evidence="2" id="KW-0678">Repressor</keyword>
<dbReference type="SMART" id="SM01401">
    <property type="entry name" value="Sds3"/>
    <property type="match status" value="1"/>
</dbReference>
<evidence type="ECO:0000313" key="9">
    <source>
        <dbReference type="Proteomes" id="UP000325440"/>
    </source>
</evidence>
<evidence type="ECO:0000256" key="3">
    <source>
        <dbReference type="ARBA" id="ARBA00023015"/>
    </source>
</evidence>
<dbReference type="PANTHER" id="PTHR21964">
    <property type="entry name" value="BREAST CANCER METASTASIS-SUPPRESSOR 1"/>
    <property type="match status" value="1"/>
</dbReference>
<dbReference type="InterPro" id="IPR013907">
    <property type="entry name" value="Sds3"/>
</dbReference>
<organism evidence="8 9">
    <name type="scientific">Cinara cedri</name>
    <dbReference type="NCBI Taxonomy" id="506608"/>
    <lineage>
        <taxon>Eukaryota</taxon>
        <taxon>Metazoa</taxon>
        <taxon>Ecdysozoa</taxon>
        <taxon>Arthropoda</taxon>
        <taxon>Hexapoda</taxon>
        <taxon>Insecta</taxon>
        <taxon>Pterygota</taxon>
        <taxon>Neoptera</taxon>
        <taxon>Paraneoptera</taxon>
        <taxon>Hemiptera</taxon>
        <taxon>Sternorrhyncha</taxon>
        <taxon>Aphidomorpha</taxon>
        <taxon>Aphidoidea</taxon>
        <taxon>Aphididae</taxon>
        <taxon>Lachninae</taxon>
        <taxon>Cinara</taxon>
    </lineage>
</organism>
<keyword evidence="3" id="KW-0805">Transcription regulation</keyword>
<reference evidence="8 9" key="1">
    <citation type="submission" date="2019-08" db="EMBL/GenBank/DDBJ databases">
        <authorList>
            <person name="Alioto T."/>
            <person name="Alioto T."/>
            <person name="Gomez Garrido J."/>
        </authorList>
    </citation>
    <scope>NUCLEOTIDE SEQUENCE [LARGE SCALE GENOMIC DNA]</scope>
</reference>
<feature type="compositionally biased region" description="Low complexity" evidence="7">
    <location>
        <begin position="64"/>
        <end position="80"/>
    </location>
</feature>
<feature type="coiled-coil region" evidence="6">
    <location>
        <begin position="187"/>
        <end position="218"/>
    </location>
</feature>
<dbReference type="OrthoDB" id="20886at2759"/>
<evidence type="ECO:0000256" key="7">
    <source>
        <dbReference type="SAM" id="MobiDB-lite"/>
    </source>
</evidence>
<evidence type="ECO:0000256" key="2">
    <source>
        <dbReference type="ARBA" id="ARBA00022491"/>
    </source>
</evidence>
<evidence type="ECO:0000256" key="5">
    <source>
        <dbReference type="ARBA" id="ARBA00023242"/>
    </source>
</evidence>
<dbReference type="EMBL" id="CABPRJ010002370">
    <property type="protein sequence ID" value="VVC43523.1"/>
    <property type="molecule type" value="Genomic_DNA"/>
</dbReference>
<gene>
    <name evidence="8" type="ORF">CINCED_3A002605</name>
</gene>
<keyword evidence="6" id="KW-0175">Coiled coil</keyword>
<keyword evidence="4" id="KW-0804">Transcription</keyword>